<gene>
    <name evidence="2" type="ORF">GURASL_25960</name>
</gene>
<dbReference type="SMART" id="SM00028">
    <property type="entry name" value="TPR"/>
    <property type="match status" value="3"/>
</dbReference>
<dbReference type="InterPro" id="IPR019734">
    <property type="entry name" value="TPR_rpt"/>
</dbReference>
<accession>A0ABM8EM71</accession>
<dbReference type="InterPro" id="IPR011990">
    <property type="entry name" value="TPR-like_helical_dom_sf"/>
</dbReference>
<reference evidence="2 3" key="1">
    <citation type="submission" date="2022-12" db="EMBL/GenBank/DDBJ databases">
        <title>Polyphasic characterization of Geotalea uranireducens NIT-SL11 newly isolated from a complex of sewage sludge and microbially reduced graphene oxide.</title>
        <authorList>
            <person name="Xie L."/>
            <person name="Yoshida N."/>
            <person name="Meng L."/>
        </authorList>
    </citation>
    <scope>NUCLEOTIDE SEQUENCE [LARGE SCALE GENOMIC DNA]</scope>
    <source>
        <strain evidence="2 3">NIT-SL11</strain>
    </source>
</reference>
<organism evidence="2 3">
    <name type="scientific">Geotalea uraniireducens</name>
    <dbReference type="NCBI Taxonomy" id="351604"/>
    <lineage>
        <taxon>Bacteria</taxon>
        <taxon>Pseudomonadati</taxon>
        <taxon>Thermodesulfobacteriota</taxon>
        <taxon>Desulfuromonadia</taxon>
        <taxon>Geobacterales</taxon>
        <taxon>Geobacteraceae</taxon>
        <taxon>Geotalea</taxon>
    </lineage>
</organism>
<keyword evidence="1" id="KW-0802">TPR repeat</keyword>
<evidence type="ECO:0008006" key="4">
    <source>
        <dbReference type="Google" id="ProtNLM"/>
    </source>
</evidence>
<dbReference type="Gene3D" id="1.25.40.10">
    <property type="entry name" value="Tetratricopeptide repeat domain"/>
    <property type="match status" value="1"/>
</dbReference>
<sequence>MANEAESFWTDIKRYEDMLAKDPSSYCFAPLAELYRKVGLLDDAINTARKGIDIHPEYVGGFMSLGRACFEKGDKEESRAALEKVVRVTPDNLLAQKLLSQLYIDAGESALAGKSLETILALNPDDLESKVAYEALCRSTERFSGLGNDLFPGEDVPAENGSWEFDDESLLEEVEIIEDLADEIDEDEMPGAEGAEIDFAAPPLTVAVPEMAEEPATAVKEEIPFVTSTVAELYVAQGFLDKARTIYTEMLGTDPTNEGIKARIAELDRRLAGVGGLSFAGECATASAAVPDLIVDDTAPAAPSPLGNPPGDVVAVLDGWLDTIGRIRQCRSEKH</sequence>
<name>A0ABM8EM71_9BACT</name>
<dbReference type="Proteomes" id="UP001317705">
    <property type="component" value="Chromosome"/>
</dbReference>
<dbReference type="RefSeq" id="WP_281999799.1">
    <property type="nucleotide sequence ID" value="NZ_AP027151.1"/>
</dbReference>
<dbReference type="EMBL" id="AP027151">
    <property type="protein sequence ID" value="BDV43673.1"/>
    <property type="molecule type" value="Genomic_DNA"/>
</dbReference>
<proteinExistence type="predicted"/>
<dbReference type="PROSITE" id="PS50005">
    <property type="entry name" value="TPR"/>
    <property type="match status" value="1"/>
</dbReference>
<evidence type="ECO:0000256" key="1">
    <source>
        <dbReference type="PROSITE-ProRule" id="PRU00339"/>
    </source>
</evidence>
<dbReference type="SUPFAM" id="SSF48452">
    <property type="entry name" value="TPR-like"/>
    <property type="match status" value="1"/>
</dbReference>
<evidence type="ECO:0000313" key="3">
    <source>
        <dbReference type="Proteomes" id="UP001317705"/>
    </source>
</evidence>
<feature type="repeat" description="TPR" evidence="1">
    <location>
        <begin position="59"/>
        <end position="92"/>
    </location>
</feature>
<keyword evidence="3" id="KW-1185">Reference proteome</keyword>
<protein>
    <recommendedName>
        <fullName evidence="4">Tetratricopeptide repeat protein</fullName>
    </recommendedName>
</protein>
<dbReference type="Pfam" id="PF13432">
    <property type="entry name" value="TPR_16"/>
    <property type="match status" value="1"/>
</dbReference>
<evidence type="ECO:0000313" key="2">
    <source>
        <dbReference type="EMBL" id="BDV43673.1"/>
    </source>
</evidence>